<sequence length="468" mass="54066">MSLWHFNSIQYCQTTPDELETLTYDRIVLGSLSAVVCLFALFQIIRTIIFGHKIVSFHFFFLVLCVVWMSLRSVYWFLIHSACYMAFLYWLPISVEFATFSLLLVFFTHALNSEEWNTPLLKRSAQPRSPTTTPQYNKQRNTQPTLSTSLVNGNHTTYNSTWDPHFIDDEDDYGTAINAHSNEDLDNEHVPLHYRFTNAVVRRDVFYFTLYGLANFIWCGAVLGISIYNCTDEEVIQTRANQIMSASCAGTFLFISLLLCITGCRLALLIRKQQDVPLYLKLSRLSGTRILVVIGLNSIIFLTRVIVNILPFTSDRFSHFLTIYELRRTDYGKAFLILSFVVWEIVPIITVLFFFSKIMPARSAQFHNRTPTNPQNAVHDVPSVMDADFNSAQADYENSRKQRYQKFIFDDPHRYDRDDKDGLDVMDRRQSREIDTSSHAIDLGGHPTDVDTESEDLSYNSEQGDLRR</sequence>
<evidence type="ECO:0000256" key="2">
    <source>
        <dbReference type="ARBA" id="ARBA00004656"/>
    </source>
</evidence>
<feature type="transmembrane region" description="Helical" evidence="8">
    <location>
        <begin position="334"/>
        <end position="355"/>
    </location>
</feature>
<dbReference type="PANTHER" id="PTHR15146:SF3">
    <property type="entry name" value="THH1_TOM1_TOM3 DOMAIN-CONTAINING PROTEIN"/>
    <property type="match status" value="1"/>
</dbReference>
<keyword evidence="4 8" id="KW-1133">Transmembrane helix</keyword>
<feature type="transmembrane region" description="Helical" evidence="8">
    <location>
        <begin position="243"/>
        <end position="269"/>
    </location>
</feature>
<feature type="region of interest" description="Disordered" evidence="7">
    <location>
        <begin position="429"/>
        <end position="468"/>
    </location>
</feature>
<evidence type="ECO:0000256" key="4">
    <source>
        <dbReference type="ARBA" id="ARBA00022989"/>
    </source>
</evidence>
<dbReference type="GO" id="GO:1904263">
    <property type="term" value="P:positive regulation of TORC1 signaling"/>
    <property type="evidence" value="ECO:0007669"/>
    <property type="project" value="TreeGrafter"/>
</dbReference>
<feature type="transmembrane region" description="Helical" evidence="8">
    <location>
        <begin position="205"/>
        <end position="228"/>
    </location>
</feature>
<evidence type="ECO:0000313" key="9">
    <source>
        <dbReference type="EMBL" id="KAL0476260.1"/>
    </source>
</evidence>
<evidence type="ECO:0000256" key="6">
    <source>
        <dbReference type="ARBA" id="ARBA00023228"/>
    </source>
</evidence>
<feature type="region of interest" description="Disordered" evidence="7">
    <location>
        <begin position="123"/>
        <end position="142"/>
    </location>
</feature>
<feature type="transmembrane region" description="Helical" evidence="8">
    <location>
        <begin position="84"/>
        <end position="107"/>
    </location>
</feature>
<gene>
    <name evidence="9" type="ORF">AKO1_004207</name>
</gene>
<organism evidence="9 10">
    <name type="scientific">Acrasis kona</name>
    <dbReference type="NCBI Taxonomy" id="1008807"/>
    <lineage>
        <taxon>Eukaryota</taxon>
        <taxon>Discoba</taxon>
        <taxon>Heterolobosea</taxon>
        <taxon>Tetramitia</taxon>
        <taxon>Eutetramitia</taxon>
        <taxon>Acrasidae</taxon>
        <taxon>Acrasis</taxon>
    </lineage>
</organism>
<keyword evidence="3 8" id="KW-0812">Transmembrane</keyword>
<dbReference type="Proteomes" id="UP001431209">
    <property type="component" value="Unassembled WGS sequence"/>
</dbReference>
<accession>A0AAW2YH71</accession>
<keyword evidence="10" id="KW-1185">Reference proteome</keyword>
<evidence type="ECO:0000256" key="7">
    <source>
        <dbReference type="SAM" id="MobiDB-lite"/>
    </source>
</evidence>
<comment type="caution">
    <text evidence="9">The sequence shown here is derived from an EMBL/GenBank/DDBJ whole genome shotgun (WGS) entry which is preliminary data.</text>
</comment>
<feature type="transmembrane region" description="Helical" evidence="8">
    <location>
        <begin position="290"/>
        <end position="314"/>
    </location>
</feature>
<evidence type="ECO:0000313" key="10">
    <source>
        <dbReference type="Proteomes" id="UP001431209"/>
    </source>
</evidence>
<comment type="subcellular location">
    <subcellularLocation>
        <location evidence="1">Endomembrane system</location>
        <topology evidence="1">Multi-pass membrane protein</topology>
    </subcellularLocation>
    <subcellularLocation>
        <location evidence="2">Lysosome membrane</location>
    </subcellularLocation>
</comment>
<evidence type="ECO:0000256" key="5">
    <source>
        <dbReference type="ARBA" id="ARBA00023136"/>
    </source>
</evidence>
<dbReference type="InterPro" id="IPR029723">
    <property type="entry name" value="GPR137"/>
</dbReference>
<protein>
    <submittedName>
        <fullName evidence="9">Uncharacterized protein</fullName>
    </submittedName>
</protein>
<feature type="compositionally biased region" description="Polar residues" evidence="7">
    <location>
        <begin position="126"/>
        <end position="142"/>
    </location>
</feature>
<evidence type="ECO:0000256" key="1">
    <source>
        <dbReference type="ARBA" id="ARBA00004127"/>
    </source>
</evidence>
<keyword evidence="6" id="KW-0458">Lysosome</keyword>
<evidence type="ECO:0000256" key="3">
    <source>
        <dbReference type="ARBA" id="ARBA00022692"/>
    </source>
</evidence>
<dbReference type="PANTHER" id="PTHR15146">
    <property type="entry name" value="INTEGRAL MEMBRANE PROTEIN GPR137"/>
    <property type="match status" value="1"/>
</dbReference>
<feature type="transmembrane region" description="Helical" evidence="8">
    <location>
        <begin position="57"/>
        <end position="78"/>
    </location>
</feature>
<dbReference type="GO" id="GO:0005765">
    <property type="term" value="C:lysosomal membrane"/>
    <property type="evidence" value="ECO:0007669"/>
    <property type="project" value="UniProtKB-SubCell"/>
</dbReference>
<dbReference type="EMBL" id="JAOPGA020000001">
    <property type="protein sequence ID" value="KAL0476260.1"/>
    <property type="molecule type" value="Genomic_DNA"/>
</dbReference>
<feature type="transmembrane region" description="Helical" evidence="8">
    <location>
        <begin position="27"/>
        <end position="45"/>
    </location>
</feature>
<proteinExistence type="predicted"/>
<evidence type="ECO:0000256" key="8">
    <source>
        <dbReference type="SAM" id="Phobius"/>
    </source>
</evidence>
<reference evidence="9 10" key="1">
    <citation type="submission" date="2024-03" db="EMBL/GenBank/DDBJ databases">
        <title>The Acrasis kona genome and developmental transcriptomes reveal deep origins of eukaryotic multicellular pathways.</title>
        <authorList>
            <person name="Sheikh S."/>
            <person name="Fu C.-J."/>
            <person name="Brown M.W."/>
            <person name="Baldauf S.L."/>
        </authorList>
    </citation>
    <scope>NUCLEOTIDE SEQUENCE [LARGE SCALE GENOMIC DNA]</scope>
    <source>
        <strain evidence="9 10">ATCC MYA-3509</strain>
    </source>
</reference>
<name>A0AAW2YH71_9EUKA</name>
<dbReference type="AlphaFoldDB" id="A0AAW2YH71"/>
<dbReference type="GO" id="GO:0012505">
    <property type="term" value="C:endomembrane system"/>
    <property type="evidence" value="ECO:0007669"/>
    <property type="project" value="UniProtKB-SubCell"/>
</dbReference>
<feature type="compositionally biased region" description="Polar residues" evidence="7">
    <location>
        <begin position="457"/>
        <end position="468"/>
    </location>
</feature>
<keyword evidence="5 8" id="KW-0472">Membrane</keyword>